<evidence type="ECO:0000256" key="2">
    <source>
        <dbReference type="ARBA" id="ARBA00008806"/>
    </source>
</evidence>
<dbReference type="AlphaFoldDB" id="A0A4R6E0K7"/>
<dbReference type="SUPFAM" id="SSF52540">
    <property type="entry name" value="P-loop containing nucleoside triphosphate hydrolases"/>
    <property type="match status" value="1"/>
</dbReference>
<evidence type="ECO:0000256" key="5">
    <source>
        <dbReference type="ARBA" id="ARBA00022989"/>
    </source>
</evidence>
<evidence type="ECO:0000256" key="1">
    <source>
        <dbReference type="ARBA" id="ARBA00004651"/>
    </source>
</evidence>
<feature type="transmembrane region" description="Helical" evidence="7">
    <location>
        <begin position="49"/>
        <end position="75"/>
    </location>
</feature>
<comment type="caution">
    <text evidence="8">The sequence shown here is derived from an EMBL/GenBank/DDBJ whole genome shotgun (WGS) entry which is preliminary data.</text>
</comment>
<evidence type="ECO:0000313" key="8">
    <source>
        <dbReference type="EMBL" id="TDN50764.1"/>
    </source>
</evidence>
<dbReference type="RefSeq" id="WP_133591112.1">
    <property type="nucleotide sequence ID" value="NZ_SNVV01000008.1"/>
</dbReference>
<feature type="transmembrane region" description="Helical" evidence="7">
    <location>
        <begin position="6"/>
        <end position="25"/>
    </location>
</feature>
<comment type="subcellular location">
    <subcellularLocation>
        <location evidence="1">Cell membrane</location>
        <topology evidence="1">Multi-pass membrane protein</topology>
    </subcellularLocation>
</comment>
<sequence length="696" mass="76625">MNGLHLFIELPVFLGGLALIVFLAYRKQAGGGEGFGQFAGSYAKKSWKWLLPGFIAGVLIGPISGFVVLAISYGISRIDFGAEKRKRQQAREAVLKEHEKWIQELGASQAQRTAAINEMFDRKDRAVSISIWHEFADKSANGTKSESFLEFHISRHLAAMETREREMLRVTELLLNAVEGAPSEQDMKWYRWAKFGLIWGNGKATIDHYSYSMWAEDKGIRDAGGAINWFMSKEGASADAVVSNVLKVMQSKEGDPAVQPLIKEASARLKGGNAWLSPDALADTIFAPNGRPGLKIGTVDGEPLIYSGEGSLITVAPPGSGKTQCNVFPNLLDWHGPAVVLDVKGEIYAGTSKWRAENVGPVFKFSPLDPANSHFYNPLAFIRQESDYIWEDARFLADMMIVPSGAADPFWENKARDVLTAAVAYVAYSNPPESRPMSQIIDIIHGGKPWDEMVLGLQAAVDVRSMMQQGTSLAGMNEKTRDSVLQTAQSSLSAWSGERIARATSRSDWSPLDLRGAANPTVYICLKPSEVDSYISLLRVIIAQHIRMLCSELPPRGAAPILFLLDELPRLKHMPPVEEAIEIGRQYGLRLWLFAQSLGQLEKAYPNAEGMVGSCAVRIFMNPTAHDGLAEKLSEQLGYRESIMDGSRQRLVDAAELAGPAYRDYQIVMAASCKPAKVRKDFAWQNPEVAGRMGSL</sequence>
<dbReference type="OrthoDB" id="9759295at2"/>
<reference evidence="8 9" key="1">
    <citation type="submission" date="2019-03" db="EMBL/GenBank/DDBJ databases">
        <title>Genomic Encyclopedia of Type Strains, Phase IV (KMG-IV): sequencing the most valuable type-strain genomes for metagenomic binning, comparative biology and taxonomic classification.</title>
        <authorList>
            <person name="Goeker M."/>
        </authorList>
    </citation>
    <scope>NUCLEOTIDE SEQUENCE [LARGE SCALE GENOMIC DNA]</scope>
    <source>
        <strain evidence="8 9">DSM 12121</strain>
    </source>
</reference>
<evidence type="ECO:0000256" key="3">
    <source>
        <dbReference type="ARBA" id="ARBA00022475"/>
    </source>
</evidence>
<organism evidence="8 9">
    <name type="scientific">Azoarcus indigens</name>
    <dbReference type="NCBI Taxonomy" id="29545"/>
    <lineage>
        <taxon>Bacteria</taxon>
        <taxon>Pseudomonadati</taxon>
        <taxon>Pseudomonadota</taxon>
        <taxon>Betaproteobacteria</taxon>
        <taxon>Rhodocyclales</taxon>
        <taxon>Zoogloeaceae</taxon>
        <taxon>Azoarcus</taxon>
    </lineage>
</organism>
<keyword evidence="4 7" id="KW-0812">Transmembrane</keyword>
<dbReference type="PANTHER" id="PTHR37937">
    <property type="entry name" value="CONJUGATIVE TRANSFER: DNA TRANSPORT"/>
    <property type="match status" value="1"/>
</dbReference>
<protein>
    <submittedName>
        <fullName evidence="8">Type IV secretion system protein VirD4</fullName>
    </submittedName>
</protein>
<evidence type="ECO:0000256" key="4">
    <source>
        <dbReference type="ARBA" id="ARBA00022692"/>
    </source>
</evidence>
<keyword evidence="9" id="KW-1185">Reference proteome</keyword>
<dbReference type="Gene3D" id="3.40.50.300">
    <property type="entry name" value="P-loop containing nucleotide triphosphate hydrolases"/>
    <property type="match status" value="1"/>
</dbReference>
<dbReference type="InterPro" id="IPR027417">
    <property type="entry name" value="P-loop_NTPase"/>
</dbReference>
<evidence type="ECO:0000313" key="9">
    <source>
        <dbReference type="Proteomes" id="UP000295129"/>
    </source>
</evidence>
<dbReference type="InterPro" id="IPR051539">
    <property type="entry name" value="T4SS-coupling_protein"/>
</dbReference>
<dbReference type="InterPro" id="IPR003688">
    <property type="entry name" value="TraG/VirD4"/>
</dbReference>
<comment type="similarity">
    <text evidence="2">Belongs to the VirD4/TraG family.</text>
</comment>
<dbReference type="EMBL" id="SNVV01000008">
    <property type="protein sequence ID" value="TDN50764.1"/>
    <property type="molecule type" value="Genomic_DNA"/>
</dbReference>
<keyword evidence="6 7" id="KW-0472">Membrane</keyword>
<name>A0A4R6E0K7_9RHOO</name>
<keyword evidence="5 7" id="KW-1133">Transmembrane helix</keyword>
<dbReference type="Pfam" id="PF02534">
    <property type="entry name" value="T4SS-DNA_transf"/>
    <property type="match status" value="1"/>
</dbReference>
<keyword evidence="3" id="KW-1003">Cell membrane</keyword>
<gene>
    <name evidence="8" type="ORF">C7389_1087</name>
</gene>
<dbReference type="GO" id="GO:0005886">
    <property type="term" value="C:plasma membrane"/>
    <property type="evidence" value="ECO:0007669"/>
    <property type="project" value="UniProtKB-SubCell"/>
</dbReference>
<proteinExistence type="inferred from homology"/>
<accession>A0A4R6E0K7</accession>
<dbReference type="PANTHER" id="PTHR37937:SF1">
    <property type="entry name" value="CONJUGATIVE TRANSFER: DNA TRANSPORT"/>
    <property type="match status" value="1"/>
</dbReference>
<dbReference type="CDD" id="cd01127">
    <property type="entry name" value="TrwB_TraG_TraD_VirD4"/>
    <property type="match status" value="1"/>
</dbReference>
<evidence type="ECO:0000256" key="7">
    <source>
        <dbReference type="SAM" id="Phobius"/>
    </source>
</evidence>
<dbReference type="Proteomes" id="UP000295129">
    <property type="component" value="Unassembled WGS sequence"/>
</dbReference>
<evidence type="ECO:0000256" key="6">
    <source>
        <dbReference type="ARBA" id="ARBA00023136"/>
    </source>
</evidence>